<dbReference type="RefSeq" id="WP_256623680.1">
    <property type="nucleotide sequence ID" value="NZ_JTEO01000010.1"/>
</dbReference>
<evidence type="ECO:0000256" key="5">
    <source>
        <dbReference type="ARBA" id="ARBA00022989"/>
    </source>
</evidence>
<dbReference type="CDD" id="cd13142">
    <property type="entry name" value="MATE_like_12"/>
    <property type="match status" value="1"/>
</dbReference>
<dbReference type="Pfam" id="PF01554">
    <property type="entry name" value="MatE"/>
    <property type="match status" value="2"/>
</dbReference>
<name>A0AAE3HD03_9EURY</name>
<dbReference type="InterPro" id="IPR048279">
    <property type="entry name" value="MdtK-like"/>
</dbReference>
<feature type="transmembrane region" description="Helical" evidence="7">
    <location>
        <begin position="95"/>
        <end position="117"/>
    </location>
</feature>
<protein>
    <submittedName>
        <fullName evidence="8">Transporter</fullName>
    </submittedName>
</protein>
<evidence type="ECO:0000256" key="6">
    <source>
        <dbReference type="ARBA" id="ARBA00023136"/>
    </source>
</evidence>
<feature type="transmembrane region" description="Helical" evidence="7">
    <location>
        <begin position="137"/>
        <end position="155"/>
    </location>
</feature>
<keyword evidence="9" id="KW-1185">Reference proteome</keyword>
<proteinExistence type="predicted"/>
<evidence type="ECO:0000256" key="2">
    <source>
        <dbReference type="ARBA" id="ARBA00022448"/>
    </source>
</evidence>
<keyword evidence="3" id="KW-1003">Cell membrane</keyword>
<evidence type="ECO:0000256" key="7">
    <source>
        <dbReference type="SAM" id="Phobius"/>
    </source>
</evidence>
<feature type="transmembrane region" description="Helical" evidence="7">
    <location>
        <begin position="59"/>
        <end position="83"/>
    </location>
</feature>
<feature type="transmembrane region" description="Helical" evidence="7">
    <location>
        <begin position="260"/>
        <end position="280"/>
    </location>
</feature>
<reference evidence="8 9" key="1">
    <citation type="journal article" date="2011" name="Appl. Environ. Microbiol.">
        <title>Methanogenic archaea isolated from Taiwan's Chelungpu fault.</title>
        <authorList>
            <person name="Wu S.Y."/>
            <person name="Lai M.C."/>
        </authorList>
    </citation>
    <scope>NUCLEOTIDE SEQUENCE [LARGE SCALE GENOMIC DNA]</scope>
    <source>
        <strain evidence="8 9">St545Mb</strain>
    </source>
</reference>
<feature type="transmembrane region" description="Helical" evidence="7">
    <location>
        <begin position="20"/>
        <end position="39"/>
    </location>
</feature>
<comment type="caution">
    <text evidence="8">The sequence shown here is derived from an EMBL/GenBank/DDBJ whole genome shotgun (WGS) entry which is preliminary data.</text>
</comment>
<sequence length="474" mass="51245">MDRKYSSDRLTEGPIMRSLIALAVPIIFANVLQTAYQLVDTFWVGRLGHEAVAAVSLSFPFIFLLISLGGGLAIAGTILVAQYQGKGEKKSVDHIASQTLLMMFIVSLLLSVIGYYLSPGLMTLMGAEPDVFDDAVSYLQISFLGLVFMFAYFVYQSLMRGVGDVKTPMYLVLCTVLLNLIFDPLFIFGYGPIPGYGVTGAAIATIGTQGIASVIGVSMLISGRYGVQVHTKDLKPDAELIRKMFRLGLPSSVEQSTRSLGIAVLTLLVASFGTITVAAYGIGSRVLSFVIIPALGLSMATSTLVGQNIGAGKTERAVRITKMSTRIGFISLTLAGIVIFFLAEPLSAFFIPGETEAIRSSATFIRIMALTFGFMGMQQVLTGAFRGAGDTFVAMVLAIVTLWMLQFPLSYVLSKHTTLAENGIWWAFPVTNIIAAAISVAYFHKGGWKERSMTEEIRITEQITEESIIEEGIM</sequence>
<evidence type="ECO:0000313" key="9">
    <source>
        <dbReference type="Proteomes" id="UP001206983"/>
    </source>
</evidence>
<feature type="transmembrane region" description="Helical" evidence="7">
    <location>
        <begin position="424"/>
        <end position="443"/>
    </location>
</feature>
<organism evidence="8 9">
    <name type="scientific">Methanolobus chelungpuianus</name>
    <dbReference type="NCBI Taxonomy" id="502115"/>
    <lineage>
        <taxon>Archaea</taxon>
        <taxon>Methanobacteriati</taxon>
        <taxon>Methanobacteriota</taxon>
        <taxon>Stenosarchaea group</taxon>
        <taxon>Methanomicrobia</taxon>
        <taxon>Methanosarcinales</taxon>
        <taxon>Methanosarcinaceae</taxon>
        <taxon>Methanolobus</taxon>
    </lineage>
</organism>
<comment type="subcellular location">
    <subcellularLocation>
        <location evidence="1">Cell membrane</location>
        <topology evidence="1">Multi-pass membrane protein</topology>
    </subcellularLocation>
</comment>
<keyword evidence="2" id="KW-0813">Transport</keyword>
<dbReference type="NCBIfam" id="TIGR00797">
    <property type="entry name" value="matE"/>
    <property type="match status" value="1"/>
</dbReference>
<dbReference type="PANTHER" id="PTHR43549">
    <property type="entry name" value="MULTIDRUG RESISTANCE PROTEIN YPNP-RELATED"/>
    <property type="match status" value="1"/>
</dbReference>
<evidence type="ECO:0000256" key="1">
    <source>
        <dbReference type="ARBA" id="ARBA00004651"/>
    </source>
</evidence>
<keyword evidence="5 7" id="KW-1133">Transmembrane helix</keyword>
<gene>
    <name evidence="8" type="ORF">PV02_11905</name>
</gene>
<evidence type="ECO:0000313" key="8">
    <source>
        <dbReference type="EMBL" id="MCQ6963764.1"/>
    </source>
</evidence>
<feature type="transmembrane region" description="Helical" evidence="7">
    <location>
        <begin position="286"/>
        <end position="306"/>
    </location>
</feature>
<evidence type="ECO:0000256" key="4">
    <source>
        <dbReference type="ARBA" id="ARBA00022692"/>
    </source>
</evidence>
<dbReference type="PANTHER" id="PTHR43549:SF2">
    <property type="entry name" value="MULTIDRUG RESISTANCE PROTEIN NORM-RELATED"/>
    <property type="match status" value="1"/>
</dbReference>
<dbReference type="GO" id="GO:0015297">
    <property type="term" value="F:antiporter activity"/>
    <property type="evidence" value="ECO:0007669"/>
    <property type="project" value="InterPro"/>
</dbReference>
<keyword evidence="6 7" id="KW-0472">Membrane</keyword>
<accession>A0AAE3HD03</accession>
<dbReference type="InterPro" id="IPR002528">
    <property type="entry name" value="MATE_fam"/>
</dbReference>
<keyword evidence="4 7" id="KW-0812">Transmembrane</keyword>
<feature type="transmembrane region" description="Helical" evidence="7">
    <location>
        <begin position="327"/>
        <end position="351"/>
    </location>
</feature>
<evidence type="ECO:0000256" key="3">
    <source>
        <dbReference type="ARBA" id="ARBA00022475"/>
    </source>
</evidence>
<feature type="transmembrane region" description="Helical" evidence="7">
    <location>
        <begin position="167"/>
        <end position="190"/>
    </location>
</feature>
<dbReference type="GO" id="GO:0005886">
    <property type="term" value="C:plasma membrane"/>
    <property type="evidence" value="ECO:0007669"/>
    <property type="project" value="UniProtKB-SubCell"/>
</dbReference>
<dbReference type="EMBL" id="JTEO01000010">
    <property type="protein sequence ID" value="MCQ6963764.1"/>
    <property type="molecule type" value="Genomic_DNA"/>
</dbReference>
<feature type="transmembrane region" description="Helical" evidence="7">
    <location>
        <begin position="392"/>
        <end position="412"/>
    </location>
</feature>
<dbReference type="Proteomes" id="UP001206983">
    <property type="component" value="Unassembled WGS sequence"/>
</dbReference>
<dbReference type="GO" id="GO:0042910">
    <property type="term" value="F:xenobiotic transmembrane transporter activity"/>
    <property type="evidence" value="ECO:0007669"/>
    <property type="project" value="InterPro"/>
</dbReference>
<dbReference type="InterPro" id="IPR052031">
    <property type="entry name" value="Membrane_Transporter-Flippase"/>
</dbReference>
<feature type="transmembrane region" description="Helical" evidence="7">
    <location>
        <begin position="363"/>
        <end position="385"/>
    </location>
</feature>
<dbReference type="PIRSF" id="PIRSF006603">
    <property type="entry name" value="DinF"/>
    <property type="match status" value="1"/>
</dbReference>
<feature type="transmembrane region" description="Helical" evidence="7">
    <location>
        <begin position="196"/>
        <end position="221"/>
    </location>
</feature>
<dbReference type="AlphaFoldDB" id="A0AAE3HD03"/>